<feature type="region of interest" description="Disordered" evidence="1">
    <location>
        <begin position="59"/>
        <end position="96"/>
    </location>
</feature>
<sequence>MWLGGCCGGAGGAGGAERSEANRKQFYLQAADCNHKNRMNSPSVSGDKKSSLVDAVDVASTSAEAKLKPRSRSLIRRASRKTKQQINNASDDCNLQ</sequence>
<dbReference type="STRING" id="7232.A0A484BL90"/>
<organism evidence="2 3">
    <name type="scientific">Drosophila navojoa</name>
    <name type="common">Fruit fly</name>
    <dbReference type="NCBI Taxonomy" id="7232"/>
    <lineage>
        <taxon>Eukaryota</taxon>
        <taxon>Metazoa</taxon>
        <taxon>Ecdysozoa</taxon>
        <taxon>Arthropoda</taxon>
        <taxon>Hexapoda</taxon>
        <taxon>Insecta</taxon>
        <taxon>Pterygota</taxon>
        <taxon>Neoptera</taxon>
        <taxon>Endopterygota</taxon>
        <taxon>Diptera</taxon>
        <taxon>Brachycera</taxon>
        <taxon>Muscomorpha</taxon>
        <taxon>Ephydroidea</taxon>
        <taxon>Drosophilidae</taxon>
        <taxon>Drosophila</taxon>
    </lineage>
</organism>
<keyword evidence="3" id="KW-1185">Reference proteome</keyword>
<evidence type="ECO:0000313" key="3">
    <source>
        <dbReference type="Proteomes" id="UP000295192"/>
    </source>
</evidence>
<evidence type="ECO:0000313" key="2">
    <source>
        <dbReference type="EMBL" id="TDG48972.1"/>
    </source>
</evidence>
<feature type="compositionally biased region" description="Basic residues" evidence="1">
    <location>
        <begin position="68"/>
        <end position="83"/>
    </location>
</feature>
<proteinExistence type="predicted"/>
<reference evidence="2 3" key="1">
    <citation type="journal article" date="2019" name="J. Hered.">
        <title>An Improved Genome Assembly for Drosophila navojoa, the Basal Species in the mojavensis Cluster.</title>
        <authorList>
            <person name="Vanderlinde T."/>
            <person name="Dupim E.G."/>
            <person name="Nazario-Yepiz N.O."/>
            <person name="Carvalho A.B."/>
        </authorList>
    </citation>
    <scope>NUCLEOTIDE SEQUENCE [LARGE SCALE GENOMIC DNA]</scope>
    <source>
        <strain evidence="2">Navoj_Jal97</strain>
        <tissue evidence="2">Whole organism</tissue>
    </source>
</reference>
<dbReference type="Proteomes" id="UP000295192">
    <property type="component" value="Unassembled WGS sequence"/>
</dbReference>
<protein>
    <submittedName>
        <fullName evidence="2">Uncharacterized protein</fullName>
    </submittedName>
</protein>
<dbReference type="AlphaFoldDB" id="A0A484BL90"/>
<dbReference type="OrthoDB" id="265044at2759"/>
<evidence type="ECO:0000256" key="1">
    <source>
        <dbReference type="SAM" id="MobiDB-lite"/>
    </source>
</evidence>
<dbReference type="EMBL" id="LSRL02000028">
    <property type="protein sequence ID" value="TDG48972.1"/>
    <property type="molecule type" value="Genomic_DNA"/>
</dbReference>
<accession>A0A484BL90</accession>
<gene>
    <name evidence="2" type="ORF">AWZ03_004656</name>
</gene>
<feature type="compositionally biased region" description="Polar residues" evidence="1">
    <location>
        <begin position="84"/>
        <end position="96"/>
    </location>
</feature>
<name>A0A484BL90_DRONA</name>
<comment type="caution">
    <text evidence="2">The sequence shown here is derived from an EMBL/GenBank/DDBJ whole genome shotgun (WGS) entry which is preliminary data.</text>
</comment>